<gene>
    <name evidence="7" type="ORF">GCM10008938_01680</name>
</gene>
<evidence type="ECO:0000256" key="6">
    <source>
        <dbReference type="SAM" id="Phobius"/>
    </source>
</evidence>
<comment type="caution">
    <text evidence="7">The sequence shown here is derived from an EMBL/GenBank/DDBJ whole genome shotgun (WGS) entry which is preliminary data.</text>
</comment>
<feature type="transmembrane region" description="Helical" evidence="6">
    <location>
        <begin position="41"/>
        <end position="60"/>
    </location>
</feature>
<dbReference type="RefSeq" id="WP_188998376.1">
    <property type="nucleotide sequence ID" value="NZ_BMOD01000001.1"/>
</dbReference>
<keyword evidence="3 6" id="KW-0812">Transmembrane</keyword>
<keyword evidence="4 6" id="KW-1133">Transmembrane helix</keyword>
<name>A0ABQ2CTE1_9DEIO</name>
<dbReference type="PANTHER" id="PTHR30086:SF20">
    <property type="entry name" value="ARGININE EXPORTER PROTEIN ARGO-RELATED"/>
    <property type="match status" value="1"/>
</dbReference>
<comment type="subcellular location">
    <subcellularLocation>
        <location evidence="1">Cell membrane</location>
        <topology evidence="1">Multi-pass membrane protein</topology>
    </subcellularLocation>
</comment>
<feature type="transmembrane region" description="Helical" evidence="6">
    <location>
        <begin position="66"/>
        <end position="89"/>
    </location>
</feature>
<proteinExistence type="predicted"/>
<evidence type="ECO:0000313" key="8">
    <source>
        <dbReference type="Proteomes" id="UP000632222"/>
    </source>
</evidence>
<keyword evidence="2" id="KW-1003">Cell membrane</keyword>
<protein>
    <submittedName>
        <fullName evidence="7">RhtB family transporter</fullName>
    </submittedName>
</protein>
<feature type="transmembrane region" description="Helical" evidence="6">
    <location>
        <begin position="117"/>
        <end position="137"/>
    </location>
</feature>
<evidence type="ECO:0000256" key="5">
    <source>
        <dbReference type="ARBA" id="ARBA00023136"/>
    </source>
</evidence>
<sequence>MIETSTLLIFMLSALALLAIPGPAVLYIVARSVQQGKRAGLVSALGIAVGSLVHILAAAAGLSALLLSSAVAFTVVKVLGAGYLIYLGIRTMLDRSESQQNPEVPREKLSRIFTQGIIVNALNPKTALFFVAFLPQFVHPQAGPVLNQILLLGGIFVVLGVTSDSIVALLSGWLGKRLQSNPVFMKRQKYVSGGIYMALGAVTAGVRDSQ</sequence>
<evidence type="ECO:0000256" key="4">
    <source>
        <dbReference type="ARBA" id="ARBA00022989"/>
    </source>
</evidence>
<dbReference type="EMBL" id="BMOD01000001">
    <property type="protein sequence ID" value="GGJ19262.1"/>
    <property type="molecule type" value="Genomic_DNA"/>
</dbReference>
<evidence type="ECO:0000256" key="2">
    <source>
        <dbReference type="ARBA" id="ARBA00022475"/>
    </source>
</evidence>
<feature type="transmembrane region" description="Helical" evidence="6">
    <location>
        <begin position="149"/>
        <end position="170"/>
    </location>
</feature>
<dbReference type="PIRSF" id="PIRSF006324">
    <property type="entry name" value="LeuE"/>
    <property type="match status" value="1"/>
</dbReference>
<organism evidence="7 8">
    <name type="scientific">Deinococcus roseus</name>
    <dbReference type="NCBI Taxonomy" id="392414"/>
    <lineage>
        <taxon>Bacteria</taxon>
        <taxon>Thermotogati</taxon>
        <taxon>Deinococcota</taxon>
        <taxon>Deinococci</taxon>
        <taxon>Deinococcales</taxon>
        <taxon>Deinococcaceae</taxon>
        <taxon>Deinococcus</taxon>
    </lineage>
</organism>
<feature type="transmembrane region" description="Helical" evidence="6">
    <location>
        <begin position="190"/>
        <end position="207"/>
    </location>
</feature>
<reference evidence="8" key="1">
    <citation type="journal article" date="2019" name="Int. J. Syst. Evol. Microbiol.">
        <title>The Global Catalogue of Microorganisms (GCM) 10K type strain sequencing project: providing services to taxonomists for standard genome sequencing and annotation.</title>
        <authorList>
            <consortium name="The Broad Institute Genomics Platform"/>
            <consortium name="The Broad Institute Genome Sequencing Center for Infectious Disease"/>
            <person name="Wu L."/>
            <person name="Ma J."/>
        </authorList>
    </citation>
    <scope>NUCLEOTIDE SEQUENCE [LARGE SCALE GENOMIC DNA]</scope>
    <source>
        <strain evidence="8">JCM 14370</strain>
    </source>
</reference>
<dbReference type="InterPro" id="IPR001123">
    <property type="entry name" value="LeuE-type"/>
</dbReference>
<dbReference type="PANTHER" id="PTHR30086">
    <property type="entry name" value="ARGININE EXPORTER PROTEIN ARGO"/>
    <property type="match status" value="1"/>
</dbReference>
<keyword evidence="5 6" id="KW-0472">Membrane</keyword>
<dbReference type="Proteomes" id="UP000632222">
    <property type="component" value="Unassembled WGS sequence"/>
</dbReference>
<feature type="transmembrane region" description="Helical" evidence="6">
    <location>
        <begin position="6"/>
        <end position="29"/>
    </location>
</feature>
<evidence type="ECO:0000256" key="3">
    <source>
        <dbReference type="ARBA" id="ARBA00022692"/>
    </source>
</evidence>
<keyword evidence="8" id="KW-1185">Reference proteome</keyword>
<evidence type="ECO:0000313" key="7">
    <source>
        <dbReference type="EMBL" id="GGJ19262.1"/>
    </source>
</evidence>
<accession>A0ABQ2CTE1</accession>
<evidence type="ECO:0000256" key="1">
    <source>
        <dbReference type="ARBA" id="ARBA00004651"/>
    </source>
</evidence>
<dbReference type="Pfam" id="PF01810">
    <property type="entry name" value="LysE"/>
    <property type="match status" value="1"/>
</dbReference>